<dbReference type="Gene3D" id="3.30.70.1290">
    <property type="entry name" value="Transposase IS200-like"/>
    <property type="match status" value="1"/>
</dbReference>
<name>A0A9X1XQD9_9VIBR</name>
<dbReference type="Pfam" id="PF01797">
    <property type="entry name" value="Y1_Tnp"/>
    <property type="match status" value="1"/>
</dbReference>
<dbReference type="SUPFAM" id="SSF143422">
    <property type="entry name" value="Transposase IS200-like"/>
    <property type="match status" value="1"/>
</dbReference>
<dbReference type="EMBL" id="JAJHVV010000006">
    <property type="protein sequence ID" value="MCK6263679.1"/>
    <property type="molecule type" value="Genomic_DNA"/>
</dbReference>
<feature type="domain" description="Transposase IS200-like" evidence="1">
    <location>
        <begin position="9"/>
        <end position="123"/>
    </location>
</feature>
<sequence length="280" mass="32324">MSRPLRVEYAGALYHVTSRGNARQPIYLDEADFDLFLGVLAETCRRFNWVIHSYCLMTNHYHLLIETPDGNLSKGMRQLNGVYTQKFNRKHNRVGHLYQGRYKAILVDKEAYLLEVGRYILLNPVRAIMVDTPNEYEWSSWPFITGLKEAPDWLTVDQTLLQFGRQRNKAVEKYKQFVYEGVGKPLWTSLKQQMYLGSEEFVSSHLPNLDLEEGDIKEVPAKQRRAKPLSLKEYQDSAPSRNDAIIAAFNSGGYTQKQIGNHFDLHYSRVSRIVARGSTS</sequence>
<reference evidence="2" key="1">
    <citation type="submission" date="2021-11" db="EMBL/GenBank/DDBJ databases">
        <title>Vibrio ZSDE26 sp. nov. and Vibrio ZSDZ34 sp. nov., isolated from coastal seawater in Qingdao.</title>
        <authorList>
            <person name="Zhang P."/>
        </authorList>
    </citation>
    <scope>NUCLEOTIDE SEQUENCE</scope>
    <source>
        <strain evidence="2">ZSDE26</strain>
    </source>
</reference>
<dbReference type="RefSeq" id="WP_248008769.1">
    <property type="nucleotide sequence ID" value="NZ_JAJHVV010000006.1"/>
</dbReference>
<dbReference type="GO" id="GO:0004803">
    <property type="term" value="F:transposase activity"/>
    <property type="evidence" value="ECO:0007669"/>
    <property type="project" value="InterPro"/>
</dbReference>
<organism evidence="2 3">
    <name type="scientific">Vibrio amylolyticus</name>
    <dbReference type="NCBI Taxonomy" id="2847292"/>
    <lineage>
        <taxon>Bacteria</taxon>
        <taxon>Pseudomonadati</taxon>
        <taxon>Pseudomonadota</taxon>
        <taxon>Gammaproteobacteria</taxon>
        <taxon>Vibrionales</taxon>
        <taxon>Vibrionaceae</taxon>
        <taxon>Vibrio</taxon>
    </lineage>
</organism>
<dbReference type="InterPro" id="IPR002686">
    <property type="entry name" value="Transposase_17"/>
</dbReference>
<comment type="caution">
    <text evidence="2">The sequence shown here is derived from an EMBL/GenBank/DDBJ whole genome shotgun (WGS) entry which is preliminary data.</text>
</comment>
<gene>
    <name evidence="2" type="ORF">KP803_10380</name>
</gene>
<dbReference type="Proteomes" id="UP001139559">
    <property type="component" value="Unassembled WGS sequence"/>
</dbReference>
<evidence type="ECO:0000259" key="1">
    <source>
        <dbReference type="SMART" id="SM01321"/>
    </source>
</evidence>
<dbReference type="AlphaFoldDB" id="A0A9X1XQD9"/>
<dbReference type="GO" id="GO:0003677">
    <property type="term" value="F:DNA binding"/>
    <property type="evidence" value="ECO:0007669"/>
    <property type="project" value="InterPro"/>
</dbReference>
<accession>A0A9X1XQD9</accession>
<evidence type="ECO:0000313" key="3">
    <source>
        <dbReference type="Proteomes" id="UP001139559"/>
    </source>
</evidence>
<proteinExistence type="predicted"/>
<dbReference type="PANTHER" id="PTHR34322:SF2">
    <property type="entry name" value="TRANSPOSASE IS200-LIKE DOMAIN-CONTAINING PROTEIN"/>
    <property type="match status" value="1"/>
</dbReference>
<keyword evidence="3" id="KW-1185">Reference proteome</keyword>
<dbReference type="GO" id="GO:0006313">
    <property type="term" value="P:DNA transposition"/>
    <property type="evidence" value="ECO:0007669"/>
    <property type="project" value="InterPro"/>
</dbReference>
<dbReference type="InterPro" id="IPR036515">
    <property type="entry name" value="Transposase_17_sf"/>
</dbReference>
<protein>
    <submittedName>
        <fullName evidence="2">Transposase</fullName>
    </submittedName>
</protein>
<dbReference type="SMART" id="SM01321">
    <property type="entry name" value="Y1_Tnp"/>
    <property type="match status" value="1"/>
</dbReference>
<evidence type="ECO:0000313" key="2">
    <source>
        <dbReference type="EMBL" id="MCK6263679.1"/>
    </source>
</evidence>
<dbReference type="PANTHER" id="PTHR34322">
    <property type="entry name" value="TRANSPOSASE, Y1_TNP DOMAIN-CONTAINING"/>
    <property type="match status" value="1"/>
</dbReference>